<evidence type="ECO:0000313" key="3">
    <source>
        <dbReference type="EMBL" id="TFA99157.1"/>
    </source>
</evidence>
<dbReference type="PANTHER" id="PTHR15154:SF2">
    <property type="entry name" value="HAMARTIN"/>
    <property type="match status" value="1"/>
</dbReference>
<proteinExistence type="predicted"/>
<comment type="caution">
    <text evidence="3">The sequence shown here is derived from an EMBL/GenBank/DDBJ whole genome shotgun (WGS) entry which is preliminary data.</text>
</comment>
<protein>
    <submittedName>
        <fullName evidence="3">Tuberous sclerosis 1 protein</fullName>
    </submittedName>
</protein>
<dbReference type="InterPro" id="IPR007483">
    <property type="entry name" value="Hamartin"/>
</dbReference>
<dbReference type="InterPro" id="IPR011989">
    <property type="entry name" value="ARM-like"/>
</dbReference>
<organism evidence="3 4">
    <name type="scientific">Trichoderma ghanense</name>
    <dbReference type="NCBI Taxonomy" id="65468"/>
    <lineage>
        <taxon>Eukaryota</taxon>
        <taxon>Fungi</taxon>
        <taxon>Dikarya</taxon>
        <taxon>Ascomycota</taxon>
        <taxon>Pezizomycotina</taxon>
        <taxon>Sordariomycetes</taxon>
        <taxon>Hypocreomycetidae</taxon>
        <taxon>Hypocreales</taxon>
        <taxon>Hypocreaceae</taxon>
        <taxon>Trichoderma</taxon>
    </lineage>
</organism>
<dbReference type="Gene3D" id="1.25.10.10">
    <property type="entry name" value="Leucine-rich Repeat Variant"/>
    <property type="match status" value="1"/>
</dbReference>
<keyword evidence="1" id="KW-0175">Coiled coil</keyword>
<name>A0ABY2GW65_9HYPO</name>
<dbReference type="SUPFAM" id="SSF48371">
    <property type="entry name" value="ARM repeat"/>
    <property type="match status" value="1"/>
</dbReference>
<feature type="region of interest" description="Disordered" evidence="2">
    <location>
        <begin position="34"/>
        <end position="65"/>
    </location>
</feature>
<dbReference type="Pfam" id="PF04388">
    <property type="entry name" value="Hamartin"/>
    <property type="match status" value="1"/>
</dbReference>
<evidence type="ECO:0000256" key="2">
    <source>
        <dbReference type="SAM" id="MobiDB-lite"/>
    </source>
</evidence>
<feature type="region of interest" description="Disordered" evidence="2">
    <location>
        <begin position="977"/>
        <end position="1110"/>
    </location>
</feature>
<accession>A0ABY2GW65</accession>
<sequence>MACSAPGYAASGASASTCLPGLCKSAVQAQHPPKSLNLSRANPQQIPSRATLGAPTGEAPDFDRPAAHSAPLARLQLLPDSTLSAGSVLDSGGGHAGLTRGLAHIPPSLKELSKAIKDFIVVDPTVPLPDDLIDTIAAYLRKREKYDDAASDRLQEELLLIFDKNVRGNPAAAGAWLGILRRLLTVLRTPERILVWLEACKGILDKTGFDKNVVAEAMEFLNEVVAISDEYHDDAGDDSAVNPIIDRLFEIWMDEFQPARFEGYQPSEHSEKMLGDALENFGKKRPKACTIADSITLILSEFFSSLDGYLIKKKYRKASLNFICSFIQSQPPHLHQVAQTPLFTDLLTCLQQDTSTTVVSAALTALIMLLPHMPSSLVPHLPTLFNIYARLLFWEKERSGTLESPFHDSEQASRWEVYAFEPETEDTNIPHLSHYYTILYGLYPINFMDYIRKPQRYMRHANVSNADEIEVQPTEIRHQSEQFRRTHLLHPNFYTLTIETEKTDVGRWIKSEAAEVVAECMALCISPDSQMFGDHDLLHLAQSSAQALNDDLSQLRSDPGLLSSSVTKVNSWRNTHLSMTESIASDHTPPAHQRRGSQSSHHSARDSGEAARAKDFGVDSPSGTQLLQSASHTQLQDLIRSNKAIKSSLHQSLANDSVPSLALSHQESVADRPSAMMTLPPQTHTPASADNGTNAQIAHLQRQLLLLQNDLSFERYLKQQHMAHIGELRRRQMAEAATEAEMQNLIMMNRNLKSRYEEAKMAEMQVRKESEKSRAMAKKWEADLANKLKNLREESKKMQAEIDSLRKELEESLRECEKLRKLVCDAEVKELNARQNMQSIEIHGAEIDRLKAEVERLSLSERDYQAREVERMAAVNAAEDAQNQVEALRLQLTASELEVQRTKKLFQSQVAALQAQLSEAREERNRPATASVAVENALAASRAKQAEMQKQYSLLARKYTVLQSSLLDMQLEASVATEKSSIADGEEDGMSSSTGPMSMKSRPLRLLSTAEAGEGSGYNATSSPGSNPGTPTSSVLQPLQPTSSAGTAGTDGQGSSLNLSMSPERSYFSGGLQSMIRRDSKDKAKEDSGKPKKEKKSLGLRGIRGFVGSS</sequence>
<evidence type="ECO:0000256" key="1">
    <source>
        <dbReference type="SAM" id="Coils"/>
    </source>
</evidence>
<feature type="compositionally biased region" description="Polar residues" evidence="2">
    <location>
        <begin position="36"/>
        <end position="48"/>
    </location>
</feature>
<dbReference type="InterPro" id="IPR016024">
    <property type="entry name" value="ARM-type_fold"/>
</dbReference>
<dbReference type="EMBL" id="PPTA01000015">
    <property type="protein sequence ID" value="TFA99157.1"/>
    <property type="molecule type" value="Genomic_DNA"/>
</dbReference>
<keyword evidence="4" id="KW-1185">Reference proteome</keyword>
<dbReference type="Proteomes" id="UP001642720">
    <property type="component" value="Unassembled WGS sequence"/>
</dbReference>
<feature type="compositionally biased region" description="Basic and acidic residues" evidence="2">
    <location>
        <begin position="1076"/>
        <end position="1091"/>
    </location>
</feature>
<feature type="compositionally biased region" description="Polar residues" evidence="2">
    <location>
        <begin position="1053"/>
        <end position="1063"/>
    </location>
</feature>
<gene>
    <name evidence="3" type="ORF">CCMA1212_008987</name>
</gene>
<reference evidence="3 4" key="1">
    <citation type="submission" date="2018-01" db="EMBL/GenBank/DDBJ databases">
        <title>Genome characterization of the sugarcane-associated fungus Trichoderma ghanense CCMA-1212 and their application in lignocelulose bioconversion.</title>
        <authorList>
            <person name="Steindorff A.S."/>
            <person name="Mendes T.D."/>
            <person name="Vilela E.S.D."/>
            <person name="Rodrigues D.S."/>
            <person name="Formighieri E.F."/>
            <person name="Melo I.S."/>
            <person name="Favaro L.C.L."/>
        </authorList>
    </citation>
    <scope>NUCLEOTIDE SEQUENCE [LARGE SCALE GENOMIC DNA]</scope>
    <source>
        <strain evidence="3 4">CCMA-1212</strain>
    </source>
</reference>
<feature type="compositionally biased region" description="Low complexity" evidence="2">
    <location>
        <begin position="1021"/>
        <end position="1034"/>
    </location>
</feature>
<feature type="compositionally biased region" description="Basic and acidic residues" evidence="2">
    <location>
        <begin position="603"/>
        <end position="617"/>
    </location>
</feature>
<dbReference type="PANTHER" id="PTHR15154">
    <property type="entry name" value="HAMARTIN"/>
    <property type="match status" value="1"/>
</dbReference>
<feature type="region of interest" description="Disordered" evidence="2">
    <location>
        <begin position="583"/>
        <end position="625"/>
    </location>
</feature>
<evidence type="ECO:0000313" key="4">
    <source>
        <dbReference type="Proteomes" id="UP001642720"/>
    </source>
</evidence>
<feature type="compositionally biased region" description="Polar residues" evidence="2">
    <location>
        <begin position="1035"/>
        <end position="1047"/>
    </location>
</feature>
<dbReference type="RefSeq" id="XP_073555359.1">
    <property type="nucleotide sequence ID" value="XM_073706089.1"/>
</dbReference>
<dbReference type="GeneID" id="300580539"/>
<feature type="coiled-coil region" evidence="1">
    <location>
        <begin position="742"/>
        <end position="923"/>
    </location>
</feature>